<dbReference type="EMBL" id="QWIO01000649">
    <property type="protein sequence ID" value="RMY89282.1"/>
    <property type="molecule type" value="Genomic_DNA"/>
</dbReference>
<evidence type="ECO:0000313" key="3">
    <source>
        <dbReference type="Proteomes" id="UP000269539"/>
    </source>
</evidence>
<dbReference type="Proteomes" id="UP000269539">
    <property type="component" value="Unassembled WGS sequence"/>
</dbReference>
<sequence>MALKSGVLLDHVVLLLLLPYRDVVSPPEWMTTRFTIMALELIAFVHDHPEKRKDYWWDMPYGIVDLALTTCEPSDLLALQRRLAALGSRVSYATTREGGQVTLGRQELKWRVTFIPDLTKTAVPDGTFDNNRPEDIAGRSVHLLPNAAEKSSHYW</sequence>
<organism evidence="2 3">
    <name type="scientific">Hortaea werneckii</name>
    <name type="common">Black yeast</name>
    <name type="synonym">Cladosporium werneckii</name>
    <dbReference type="NCBI Taxonomy" id="91943"/>
    <lineage>
        <taxon>Eukaryota</taxon>
        <taxon>Fungi</taxon>
        <taxon>Dikarya</taxon>
        <taxon>Ascomycota</taxon>
        <taxon>Pezizomycotina</taxon>
        <taxon>Dothideomycetes</taxon>
        <taxon>Dothideomycetidae</taxon>
        <taxon>Mycosphaerellales</taxon>
        <taxon>Teratosphaeriaceae</taxon>
        <taxon>Hortaea</taxon>
    </lineage>
</organism>
<evidence type="ECO:0000256" key="1">
    <source>
        <dbReference type="SAM" id="SignalP"/>
    </source>
</evidence>
<feature type="chain" id="PRO_5018125003" evidence="1">
    <location>
        <begin position="26"/>
        <end position="155"/>
    </location>
</feature>
<dbReference type="AlphaFoldDB" id="A0A3M7FKI1"/>
<accession>A0A3M7FKI1</accession>
<evidence type="ECO:0000313" key="2">
    <source>
        <dbReference type="EMBL" id="RMY89282.1"/>
    </source>
</evidence>
<comment type="caution">
    <text evidence="2">The sequence shown here is derived from an EMBL/GenBank/DDBJ whole genome shotgun (WGS) entry which is preliminary data.</text>
</comment>
<name>A0A3M7FKI1_HORWE</name>
<keyword evidence="1" id="KW-0732">Signal</keyword>
<dbReference type="InterPro" id="IPR029068">
    <property type="entry name" value="Glyas_Bleomycin-R_OHBP_Dase"/>
</dbReference>
<gene>
    <name evidence="2" type="ORF">D0864_06466</name>
</gene>
<dbReference type="Gene3D" id="3.10.180.10">
    <property type="entry name" value="2,3-Dihydroxybiphenyl 1,2-Dioxygenase, domain 1"/>
    <property type="match status" value="1"/>
</dbReference>
<feature type="signal peptide" evidence="1">
    <location>
        <begin position="1"/>
        <end position="25"/>
    </location>
</feature>
<protein>
    <submittedName>
        <fullName evidence="2">Uncharacterized protein</fullName>
    </submittedName>
</protein>
<proteinExistence type="predicted"/>
<reference evidence="2 3" key="1">
    <citation type="journal article" date="2018" name="BMC Genomics">
        <title>Genomic evidence for intraspecific hybridization in a clonal and extremely halotolerant yeast.</title>
        <authorList>
            <person name="Gostincar C."/>
            <person name="Stajich J.E."/>
            <person name="Zupancic J."/>
            <person name="Zalar P."/>
            <person name="Gunde-Cimerman N."/>
        </authorList>
    </citation>
    <scope>NUCLEOTIDE SEQUENCE [LARGE SCALE GENOMIC DNA]</scope>
    <source>
        <strain evidence="2 3">EXF-10513</strain>
    </source>
</reference>